<gene>
    <name evidence="3" type="ORF">SAMN05660652_01404</name>
</gene>
<evidence type="ECO:0000259" key="2">
    <source>
        <dbReference type="Pfam" id="PF00561"/>
    </source>
</evidence>
<dbReference type="Proteomes" id="UP000198607">
    <property type="component" value="Unassembled WGS sequence"/>
</dbReference>
<dbReference type="PRINTS" id="PR00111">
    <property type="entry name" value="ABHYDROLASE"/>
</dbReference>
<dbReference type="InterPro" id="IPR000073">
    <property type="entry name" value="AB_hydrolase_1"/>
</dbReference>
<sequence length="270" mass="29638">MTTDPLARGNVTVFGNLMAKKSMIFVNGLGYDQSFWNLVAASFADNYRLVTFDNVGSVQSNQAIFRQNQLRYLTVNGYATDLLEICAALNLKEEIIVVGHSLGALAGMLASIQKPSIFSKLVMLGASPRYTDTEDYRGGFSNDDINATYSALSNNYHAWSRQLAAVAMATPDSPALVDCFAETLMRIPQEMMLTVLCSVLQTDQRNNLAKVSVPTLIIQSRNDYFVPMEVADYLHTHIPASKLTVINAQGHFSHLSAPQEVISAIGNFIN</sequence>
<protein>
    <submittedName>
        <fullName evidence="3">Pimeloyl-ACP methyl ester carboxylesterase</fullName>
    </submittedName>
</protein>
<organism evidence="3 4">
    <name type="scientific">Propionivibrio dicarboxylicus</name>
    <dbReference type="NCBI Taxonomy" id="83767"/>
    <lineage>
        <taxon>Bacteria</taxon>
        <taxon>Pseudomonadati</taxon>
        <taxon>Pseudomonadota</taxon>
        <taxon>Betaproteobacteria</taxon>
        <taxon>Rhodocyclales</taxon>
        <taxon>Rhodocyclaceae</taxon>
        <taxon>Propionivibrio</taxon>
    </lineage>
</organism>
<dbReference type="InterPro" id="IPR029058">
    <property type="entry name" value="AB_hydrolase_fold"/>
</dbReference>
<name>A0A1G8AJ24_9RHOO</name>
<dbReference type="AlphaFoldDB" id="A0A1G8AJ24"/>
<dbReference type="RefSeq" id="WP_176785784.1">
    <property type="nucleotide sequence ID" value="NZ_FNCY01000004.1"/>
</dbReference>
<feature type="domain" description="AB hydrolase-1" evidence="2">
    <location>
        <begin position="23"/>
        <end position="257"/>
    </location>
</feature>
<dbReference type="STRING" id="83767.SAMN05660652_01404"/>
<dbReference type="PANTHER" id="PTHR43039">
    <property type="entry name" value="ESTERASE-RELATED"/>
    <property type="match status" value="1"/>
</dbReference>
<accession>A0A1G8AJ24</accession>
<dbReference type="EMBL" id="FNCY01000004">
    <property type="protein sequence ID" value="SDH21005.1"/>
    <property type="molecule type" value="Genomic_DNA"/>
</dbReference>
<dbReference type="Pfam" id="PF00561">
    <property type="entry name" value="Abhydrolase_1"/>
    <property type="match status" value="1"/>
</dbReference>
<evidence type="ECO:0000313" key="3">
    <source>
        <dbReference type="EMBL" id="SDH21005.1"/>
    </source>
</evidence>
<evidence type="ECO:0000256" key="1">
    <source>
        <dbReference type="ARBA" id="ARBA00008645"/>
    </source>
</evidence>
<evidence type="ECO:0000313" key="4">
    <source>
        <dbReference type="Proteomes" id="UP000198607"/>
    </source>
</evidence>
<comment type="similarity">
    <text evidence="1">Belongs to the AB hydrolase superfamily.</text>
</comment>
<keyword evidence="4" id="KW-1185">Reference proteome</keyword>
<proteinExistence type="inferred from homology"/>
<dbReference type="Gene3D" id="3.40.50.1820">
    <property type="entry name" value="alpha/beta hydrolase"/>
    <property type="match status" value="1"/>
</dbReference>
<reference evidence="3 4" key="1">
    <citation type="submission" date="2016-10" db="EMBL/GenBank/DDBJ databases">
        <authorList>
            <person name="de Groot N.N."/>
        </authorList>
    </citation>
    <scope>NUCLEOTIDE SEQUENCE [LARGE SCALE GENOMIC DNA]</scope>
    <source>
        <strain evidence="3 4">DSM 5885</strain>
    </source>
</reference>
<dbReference type="SUPFAM" id="SSF53474">
    <property type="entry name" value="alpha/beta-Hydrolases"/>
    <property type="match status" value="1"/>
</dbReference>